<dbReference type="AlphaFoldDB" id="A0AAX3WSL9"/>
<evidence type="ECO:0000256" key="1">
    <source>
        <dbReference type="SAM" id="Phobius"/>
    </source>
</evidence>
<evidence type="ECO:0000313" key="2">
    <source>
        <dbReference type="EMBL" id="WHY49729.1"/>
    </source>
</evidence>
<dbReference type="RefSeq" id="WP_283868463.1">
    <property type="nucleotide sequence ID" value="NZ_CP126101.1"/>
</dbReference>
<feature type="transmembrane region" description="Helical" evidence="1">
    <location>
        <begin position="36"/>
        <end position="56"/>
    </location>
</feature>
<sequence length="425" mass="47706">MDKLKESVKSIPLPQNLHKRAKMGVSQVKKKRKKTWLIPSVATVFLASSITVGAAMNDDVKNLLWHISPEIAALLEPIESTVEYGGIKMEIVSAMQDEDMAVVYVTMQDVEGNRIDETLDIYDYSMSKGRSFTVERIGFDPTTKTAFVRFTSFNGSSTDKFKLKIRSFLSDKSVLEGVTFPLDLQDVEKQQTEILPDDTIRGSGGESPEGDAYVLPAGILNIQTQLYDRMQITNIGLHNDKLYVQTEWPANNAIEHGEFYLVNPAGQKILPTVSYSYGRDEQGKPIYAYNYEENVFNVKDINLAEYELKAKIYTADQYVEGDWEASFKLEEMRGQSVPFAMDFGDWVAKELKISPLGLTIIGEGNATETEELTATIVKKDGSHKELTSLVSFTDENQVKLKLLSESPLMPEQIKSIIINGFKVNF</sequence>
<evidence type="ECO:0000313" key="3">
    <source>
        <dbReference type="Proteomes" id="UP001178322"/>
    </source>
</evidence>
<keyword evidence="1" id="KW-0472">Membrane</keyword>
<keyword evidence="1" id="KW-1133">Transmembrane helix</keyword>
<keyword evidence="1" id="KW-0812">Transmembrane</keyword>
<accession>A0AAX3WSL9</accession>
<reference evidence="2" key="1">
    <citation type="submission" date="2023-05" db="EMBL/GenBank/DDBJ databases">
        <title>Comparative genomics of Bacillaceae isolates and their secondary metabolite potential.</title>
        <authorList>
            <person name="Song L."/>
            <person name="Nielsen L.J."/>
            <person name="Mohite O."/>
            <person name="Xu X."/>
            <person name="Weber T."/>
            <person name="Kovacs A.T."/>
        </authorList>
    </citation>
    <scope>NUCLEOTIDE SEQUENCE</scope>
    <source>
        <strain evidence="2">LY1</strain>
    </source>
</reference>
<gene>
    <name evidence="2" type="ORF">QNH24_15450</name>
</gene>
<name>A0AAX3WSL9_9BACI</name>
<protein>
    <recommendedName>
        <fullName evidence="4">DUF4179 domain-containing protein</fullName>
    </recommendedName>
</protein>
<organism evidence="2 3">
    <name type="scientific">Lysinibacillus pakistanensis</name>
    <dbReference type="NCBI Taxonomy" id="759811"/>
    <lineage>
        <taxon>Bacteria</taxon>
        <taxon>Bacillati</taxon>
        <taxon>Bacillota</taxon>
        <taxon>Bacilli</taxon>
        <taxon>Bacillales</taxon>
        <taxon>Bacillaceae</taxon>
        <taxon>Lysinibacillus</taxon>
    </lineage>
</organism>
<evidence type="ECO:0008006" key="4">
    <source>
        <dbReference type="Google" id="ProtNLM"/>
    </source>
</evidence>
<proteinExistence type="predicted"/>
<dbReference type="Proteomes" id="UP001178322">
    <property type="component" value="Chromosome"/>
</dbReference>
<dbReference type="EMBL" id="CP126101">
    <property type="protein sequence ID" value="WHY49729.1"/>
    <property type="molecule type" value="Genomic_DNA"/>
</dbReference>